<evidence type="ECO:0000313" key="1">
    <source>
        <dbReference type="EMBL" id="AWR98611.1"/>
    </source>
</evidence>
<name>A0A2U9IRE0_9CREN</name>
<accession>A0A2U9IRE0</accession>
<dbReference type="RefSeq" id="WP_054837195.1">
    <property type="nucleotide sequence ID" value="NZ_BBBA01000030.1"/>
</dbReference>
<proteinExistence type="predicted"/>
<evidence type="ECO:0000313" key="2">
    <source>
        <dbReference type="Proteomes" id="UP000247586"/>
    </source>
</evidence>
<reference evidence="2" key="3">
    <citation type="submission" date="2020-03" db="EMBL/GenBank/DDBJ databases">
        <title>Sequencing and Assembly of Multiple Reported Metal-Biooxidizing Members of the Extremely Thermoacidophilic Archaeal Family Sulfolobaceae.</title>
        <authorList>
            <person name="Counts J.A."/>
            <person name="Kelly R.M."/>
        </authorList>
    </citation>
    <scope>NUCLEOTIDE SEQUENCE [LARGE SCALE GENOMIC DNA]</scope>
    <source>
        <strain evidence="2">HO1-1</strain>
    </source>
</reference>
<dbReference type="InterPro" id="IPR010268">
    <property type="entry name" value="PaREP1"/>
</dbReference>
<reference evidence="1 2" key="1">
    <citation type="submission" date="2018-05" db="EMBL/GenBank/DDBJ databases">
        <title>Complete Genome Sequences of Extremely Thermoacidophilic, Metal-Mobilizing Type-Strain Members of the Archaeal Family Sulfolobaceae: Acidianus brierleyi DSM-1651T, Acidianus sulfidivorans DSM-18786T, Metallosphaera hakonensis DSM-7519T, and Metallosphaera prunae DSM-10039T.</title>
        <authorList>
            <person name="Counts J.A."/>
            <person name="Kelly R.M."/>
        </authorList>
    </citation>
    <scope>NUCLEOTIDE SEQUENCE [LARGE SCALE GENOMIC DNA]</scope>
    <source>
        <strain evidence="1 2">HO1-1</strain>
    </source>
</reference>
<dbReference type="Proteomes" id="UP000247586">
    <property type="component" value="Chromosome"/>
</dbReference>
<gene>
    <name evidence="1" type="ORF">DFR87_01605</name>
</gene>
<dbReference type="EMBL" id="CP029287">
    <property type="protein sequence ID" value="AWR98611.1"/>
    <property type="molecule type" value="Genomic_DNA"/>
</dbReference>
<organism evidence="1 2">
    <name type="scientific">Metallosphaera hakonensis JCM 8857 = DSM 7519</name>
    <dbReference type="NCBI Taxonomy" id="1293036"/>
    <lineage>
        <taxon>Archaea</taxon>
        <taxon>Thermoproteota</taxon>
        <taxon>Thermoprotei</taxon>
        <taxon>Sulfolobales</taxon>
        <taxon>Sulfolobaceae</taxon>
        <taxon>Metallosphaera</taxon>
    </lineage>
</organism>
<dbReference type="AlphaFoldDB" id="A0A2U9IRE0"/>
<dbReference type="KEGG" id="mhk:DFR87_01605"/>
<dbReference type="Pfam" id="PF05942">
    <property type="entry name" value="PaREP1"/>
    <property type="match status" value="1"/>
</dbReference>
<dbReference type="OrthoDB" id="43833at2157"/>
<keyword evidence="2" id="KW-1185">Reference proteome</keyword>
<sequence length="161" mass="18685">MTESITKPWTDTKRYQMDRFKEALYEADLAERFLNDGLIRNSAGKAYQAVKAYVAGISVNHRDSLSKYYPGKRRISPTKVVDRVDWIIAIMPSSRLREIVSIVGDEKLRLVTEIALDLHDFQYNGFDRDVEISRYTGEELVKKDILLTVEFIKSRLSTLEY</sequence>
<dbReference type="GeneID" id="36833997"/>
<reference evidence="2" key="2">
    <citation type="submission" date="2020-03" db="EMBL/GenBank/DDBJ databases">
        <title>Complete Genome Sequences of Extremely Thermoacidophilic, Metal-Mobilizing Type-Strain Members of the Archaeal Family Sulfolobaceae: Acidianus brierleyi DSM-1651T, Acidianus sulfidivorans DSM-18786T, Metallosphaera hakonensis DSM-7519T, and Metallosphaera prunae DSM-10039T.</title>
        <authorList>
            <person name="Counts J.A."/>
            <person name="Kelly R.M."/>
        </authorList>
    </citation>
    <scope>NUCLEOTIDE SEQUENCE [LARGE SCALE GENOMIC DNA]</scope>
    <source>
        <strain evidence="2">HO1-1</strain>
    </source>
</reference>
<protein>
    <submittedName>
        <fullName evidence="1">Uncharacterized protein</fullName>
    </submittedName>
</protein>